<evidence type="ECO:0000313" key="3">
    <source>
        <dbReference type="Proteomes" id="UP000184310"/>
    </source>
</evidence>
<evidence type="ECO:0000259" key="1">
    <source>
        <dbReference type="Pfam" id="PF14261"/>
    </source>
</evidence>
<dbReference type="AlphaFoldDB" id="A0A1M6GKB6"/>
<dbReference type="STRING" id="1121302.SAMN02745163_01312"/>
<dbReference type="OrthoDB" id="1730086at2"/>
<dbReference type="Pfam" id="PF14261">
    <property type="entry name" value="DUF4351"/>
    <property type="match status" value="1"/>
</dbReference>
<dbReference type="Proteomes" id="UP000184310">
    <property type="component" value="Unassembled WGS sequence"/>
</dbReference>
<protein>
    <recommendedName>
        <fullName evidence="1">DUF4351 domain-containing protein</fullName>
    </recommendedName>
</protein>
<dbReference type="RefSeq" id="WP_072985881.1">
    <property type="nucleotide sequence ID" value="NZ_FQZB01000006.1"/>
</dbReference>
<dbReference type="InterPro" id="IPR025587">
    <property type="entry name" value="DUF4351"/>
</dbReference>
<dbReference type="EMBL" id="FQZB01000006">
    <property type="protein sequence ID" value="SHJ10360.1"/>
    <property type="molecule type" value="Genomic_DNA"/>
</dbReference>
<reference evidence="2 3" key="1">
    <citation type="submission" date="2016-11" db="EMBL/GenBank/DDBJ databases">
        <authorList>
            <person name="Jaros S."/>
            <person name="Januszkiewicz K."/>
            <person name="Wedrychowicz H."/>
        </authorList>
    </citation>
    <scope>NUCLEOTIDE SEQUENCE [LARGE SCALE GENOMIC DNA]</scope>
    <source>
        <strain evidence="2 3">DSM 21758</strain>
    </source>
</reference>
<feature type="domain" description="DUF4351" evidence="1">
    <location>
        <begin position="25"/>
        <end position="79"/>
    </location>
</feature>
<accession>A0A1M6GKB6</accession>
<organism evidence="2 3">
    <name type="scientific">Clostridium cavendishii DSM 21758</name>
    <dbReference type="NCBI Taxonomy" id="1121302"/>
    <lineage>
        <taxon>Bacteria</taxon>
        <taxon>Bacillati</taxon>
        <taxon>Bacillota</taxon>
        <taxon>Clostridia</taxon>
        <taxon>Eubacteriales</taxon>
        <taxon>Clostridiaceae</taxon>
        <taxon>Clostridium</taxon>
    </lineage>
</organism>
<sequence length="79" mass="9259">MTIDEIRKMHYKAEGRKEGVSIGETKWKADLLLKQLIKKFEKLPEEYKKKISSLPADKLDVIGGDIFDLEKVEDLEKYF</sequence>
<name>A0A1M6GKB6_9CLOT</name>
<proteinExistence type="predicted"/>
<evidence type="ECO:0000313" key="2">
    <source>
        <dbReference type="EMBL" id="SHJ10360.1"/>
    </source>
</evidence>
<gene>
    <name evidence="2" type="ORF">SAMN02745163_01312</name>
</gene>
<keyword evidence="3" id="KW-1185">Reference proteome</keyword>